<dbReference type="EMBL" id="CAJNOT010003760">
    <property type="protein sequence ID" value="CAF1398811.1"/>
    <property type="molecule type" value="Genomic_DNA"/>
</dbReference>
<evidence type="ECO:0000313" key="6">
    <source>
        <dbReference type="EMBL" id="CAF3983380.1"/>
    </source>
</evidence>
<organism evidence="7 8">
    <name type="scientific">Rotaria sordida</name>
    <dbReference type="NCBI Taxonomy" id="392033"/>
    <lineage>
        <taxon>Eukaryota</taxon>
        <taxon>Metazoa</taxon>
        <taxon>Spiralia</taxon>
        <taxon>Gnathifera</taxon>
        <taxon>Rotifera</taxon>
        <taxon>Eurotatoria</taxon>
        <taxon>Bdelloidea</taxon>
        <taxon>Philodinida</taxon>
        <taxon>Philodinidae</taxon>
        <taxon>Rotaria</taxon>
    </lineage>
</organism>
<dbReference type="Proteomes" id="UP000663882">
    <property type="component" value="Unassembled WGS sequence"/>
</dbReference>
<dbReference type="EMBL" id="CAJNOL010003640">
    <property type="protein sequence ID" value="CAF1569575.1"/>
    <property type="molecule type" value="Genomic_DNA"/>
</dbReference>
<evidence type="ECO:0000256" key="1">
    <source>
        <dbReference type="SAM" id="Phobius"/>
    </source>
</evidence>
<sequence>MTVRISNNRGTHAGTTITICISKAGAKNIRIIVIIITSYKGGTGRELTIIINSDRASIVLVVNALVILILIINICTCRTYIDYRTSNSITIKFLF</sequence>
<dbReference type="EMBL" id="CAJOAX010006525">
    <property type="protein sequence ID" value="CAF3983380.1"/>
    <property type="molecule type" value="Genomic_DNA"/>
</dbReference>
<dbReference type="AlphaFoldDB" id="A0A819VKP4"/>
<keyword evidence="1" id="KW-1133">Transmembrane helix</keyword>
<keyword evidence="1" id="KW-0472">Membrane</keyword>
<evidence type="ECO:0000313" key="4">
    <source>
        <dbReference type="EMBL" id="CAF1398811.1"/>
    </source>
</evidence>
<proteinExistence type="predicted"/>
<keyword evidence="9" id="KW-1185">Reference proteome</keyword>
<keyword evidence="1" id="KW-0812">Transmembrane</keyword>
<accession>A0A819VKP4</accession>
<comment type="caution">
    <text evidence="7">The sequence shown here is derived from an EMBL/GenBank/DDBJ whole genome shotgun (WGS) entry which is preliminary data.</text>
</comment>
<evidence type="ECO:0000313" key="2">
    <source>
        <dbReference type="EMBL" id="CAF1294533.1"/>
    </source>
</evidence>
<protein>
    <submittedName>
        <fullName evidence="7">Uncharacterized protein</fullName>
    </submittedName>
</protein>
<dbReference type="EMBL" id="CAJNOH010002459">
    <property type="protein sequence ID" value="CAF1294533.1"/>
    <property type="molecule type" value="Genomic_DNA"/>
</dbReference>
<dbReference type="Proteomes" id="UP000663864">
    <property type="component" value="Unassembled WGS sequence"/>
</dbReference>
<evidence type="ECO:0000313" key="9">
    <source>
        <dbReference type="Proteomes" id="UP000663870"/>
    </source>
</evidence>
<reference evidence="7" key="1">
    <citation type="submission" date="2021-02" db="EMBL/GenBank/DDBJ databases">
        <authorList>
            <person name="Nowell W R."/>
        </authorList>
    </citation>
    <scope>NUCLEOTIDE SEQUENCE</scope>
</reference>
<gene>
    <name evidence="7" type="ORF">JBS370_LOCUS32186</name>
    <name evidence="5" type="ORF">JXQ802_LOCUS45075</name>
    <name evidence="6" type="ORF">OTI717_LOCUS28074</name>
    <name evidence="2" type="ORF">PYM288_LOCUS29577</name>
    <name evidence="3" type="ORF">RFH988_LOCUS33910</name>
    <name evidence="4" type="ORF">ZHD862_LOCUS33018</name>
</gene>
<dbReference type="EMBL" id="CAJOBD010008360">
    <property type="protein sequence ID" value="CAF4110811.1"/>
    <property type="molecule type" value="Genomic_DNA"/>
</dbReference>
<dbReference type="Proteomes" id="UP000663823">
    <property type="component" value="Unassembled WGS sequence"/>
</dbReference>
<dbReference type="Proteomes" id="UP000663870">
    <property type="component" value="Unassembled WGS sequence"/>
</dbReference>
<evidence type="ECO:0000313" key="8">
    <source>
        <dbReference type="Proteomes" id="UP000663836"/>
    </source>
</evidence>
<evidence type="ECO:0000313" key="5">
    <source>
        <dbReference type="EMBL" id="CAF1569575.1"/>
    </source>
</evidence>
<evidence type="ECO:0000313" key="3">
    <source>
        <dbReference type="EMBL" id="CAF1382222.1"/>
    </source>
</evidence>
<dbReference type="EMBL" id="CAJNOO010004464">
    <property type="protein sequence ID" value="CAF1382222.1"/>
    <property type="molecule type" value="Genomic_DNA"/>
</dbReference>
<feature type="transmembrane region" description="Helical" evidence="1">
    <location>
        <begin position="56"/>
        <end position="75"/>
    </location>
</feature>
<evidence type="ECO:0000313" key="7">
    <source>
        <dbReference type="EMBL" id="CAF4110811.1"/>
    </source>
</evidence>
<name>A0A819VKP4_9BILA</name>
<dbReference type="Proteomes" id="UP000663836">
    <property type="component" value="Unassembled WGS sequence"/>
</dbReference>
<dbReference type="Proteomes" id="UP000663854">
    <property type="component" value="Unassembled WGS sequence"/>
</dbReference>